<keyword evidence="8" id="KW-1185">Reference proteome</keyword>
<evidence type="ECO:0000256" key="5">
    <source>
        <dbReference type="SAM" id="Phobius"/>
    </source>
</evidence>
<organism evidence="7 8">
    <name type="scientific">Solanum verrucosum</name>
    <dbReference type="NCBI Taxonomy" id="315347"/>
    <lineage>
        <taxon>Eukaryota</taxon>
        <taxon>Viridiplantae</taxon>
        <taxon>Streptophyta</taxon>
        <taxon>Embryophyta</taxon>
        <taxon>Tracheophyta</taxon>
        <taxon>Spermatophyta</taxon>
        <taxon>Magnoliopsida</taxon>
        <taxon>eudicotyledons</taxon>
        <taxon>Gunneridae</taxon>
        <taxon>Pentapetalae</taxon>
        <taxon>asterids</taxon>
        <taxon>lamiids</taxon>
        <taxon>Solanales</taxon>
        <taxon>Solanaceae</taxon>
        <taxon>Solanoideae</taxon>
        <taxon>Solaneae</taxon>
        <taxon>Solanum</taxon>
    </lineage>
</organism>
<evidence type="ECO:0000256" key="1">
    <source>
        <dbReference type="ARBA" id="ARBA00022737"/>
    </source>
</evidence>
<feature type="domain" description="Disease resistance N-terminal" evidence="6">
    <location>
        <begin position="50"/>
        <end position="94"/>
    </location>
</feature>
<dbReference type="GO" id="GO:0000166">
    <property type="term" value="F:nucleotide binding"/>
    <property type="evidence" value="ECO:0007669"/>
    <property type="project" value="UniProtKB-KW"/>
</dbReference>
<keyword evidence="3" id="KW-0611">Plant defense</keyword>
<feature type="transmembrane region" description="Helical" evidence="5">
    <location>
        <begin position="20"/>
        <end position="37"/>
    </location>
</feature>
<dbReference type="AlphaFoldDB" id="A0AAF0UYS6"/>
<evidence type="ECO:0000256" key="4">
    <source>
        <dbReference type="SAM" id="Coils"/>
    </source>
</evidence>
<evidence type="ECO:0000259" key="6">
    <source>
        <dbReference type="Pfam" id="PF18052"/>
    </source>
</evidence>
<evidence type="ECO:0000256" key="2">
    <source>
        <dbReference type="ARBA" id="ARBA00022741"/>
    </source>
</evidence>
<sequence>MFRDVWDAITENSKISEMDIGLVFGGAFLSSGLQIFFDRLAPQGELFQKQNKQASNQSVNQWLDELRDAVDSAENLMEEVNYEALRLKVEGQHQNLAEIKPAITSS</sequence>
<dbReference type="Gene3D" id="1.20.5.4130">
    <property type="match status" value="1"/>
</dbReference>
<evidence type="ECO:0000313" key="7">
    <source>
        <dbReference type="EMBL" id="WMV55493.1"/>
    </source>
</evidence>
<keyword evidence="2" id="KW-0547">Nucleotide-binding</keyword>
<keyword evidence="5" id="KW-0812">Transmembrane</keyword>
<feature type="coiled-coil region" evidence="4">
    <location>
        <begin position="59"/>
        <end position="90"/>
    </location>
</feature>
<keyword evidence="4" id="KW-0175">Coiled coil</keyword>
<dbReference type="EMBL" id="CP133622">
    <property type="protein sequence ID" value="WMV55493.1"/>
    <property type="molecule type" value="Genomic_DNA"/>
</dbReference>
<dbReference type="Proteomes" id="UP001234989">
    <property type="component" value="Chromosome 11"/>
</dbReference>
<dbReference type="Pfam" id="PF18052">
    <property type="entry name" value="Rx_N"/>
    <property type="match status" value="1"/>
</dbReference>
<name>A0AAF0UYS6_SOLVR</name>
<evidence type="ECO:0000313" key="8">
    <source>
        <dbReference type="Proteomes" id="UP001234989"/>
    </source>
</evidence>
<gene>
    <name evidence="7" type="ORF">MTR67_048878</name>
</gene>
<dbReference type="InterPro" id="IPR041118">
    <property type="entry name" value="Rx_N"/>
</dbReference>
<keyword evidence="5" id="KW-0472">Membrane</keyword>
<accession>A0AAF0UYS6</accession>
<dbReference type="GO" id="GO:0006952">
    <property type="term" value="P:defense response"/>
    <property type="evidence" value="ECO:0007669"/>
    <property type="project" value="UniProtKB-KW"/>
</dbReference>
<protein>
    <recommendedName>
        <fullName evidence="6">Disease resistance N-terminal domain-containing protein</fullName>
    </recommendedName>
</protein>
<keyword evidence="1" id="KW-0677">Repeat</keyword>
<evidence type="ECO:0000256" key="3">
    <source>
        <dbReference type="ARBA" id="ARBA00022821"/>
    </source>
</evidence>
<proteinExistence type="predicted"/>
<keyword evidence="5" id="KW-1133">Transmembrane helix</keyword>
<reference evidence="7" key="1">
    <citation type="submission" date="2023-08" db="EMBL/GenBank/DDBJ databases">
        <title>A de novo genome assembly of Solanum verrucosum Schlechtendal, a Mexican diploid species geographically isolated from the other diploid A-genome species in potato relatives.</title>
        <authorList>
            <person name="Hosaka K."/>
        </authorList>
    </citation>
    <scope>NUCLEOTIDE SEQUENCE</scope>
    <source>
        <tissue evidence="7">Young leaves</tissue>
    </source>
</reference>